<comment type="caution">
    <text evidence="15">The sequence shown here is derived from an EMBL/GenBank/DDBJ whole genome shotgun (WGS) entry which is preliminary data.</text>
</comment>
<dbReference type="Gene3D" id="3.65.10.10">
    <property type="entry name" value="Enolpyruvate transferase domain"/>
    <property type="match status" value="2"/>
</dbReference>
<feature type="binding site" evidence="13">
    <location>
        <begin position="24"/>
        <end position="25"/>
    </location>
    <ligand>
        <name>phosphoenolpyruvate</name>
        <dbReference type="ChEBI" id="CHEBI:58702"/>
    </ligand>
</feature>
<sequence length="423" mass="44235">MTEVRYRVRPAGPLNGTAVVQGAKNAALPMIGAALLARRGQTVLRNVPAITDVQRAVDLARLLGAHVEYHPNDRLLVIDATDITSSRLPANLTRLFRGSVLFLAPVLHRRGEVIFEGAGGCALGTRGLDFHYRGLARLGAHIDEQGTTISIKAGNLRGADLYLDTPSHTGTENLIMAAALTPGRTVIENTALEPEVLDVVAMLTAMGAQISGAGTGRIVVHGVDELNATEYTIMPDRMDAGVLAIAAAITGGTINLVGGTVLDHFGVAAHKLHQMGVELGAAGAVTNVTRPGQLHPINVITDTHPGFATDLQPPLMALATQAPGASYFRERIHDARYALADELTKLGADLTVDGEKAVVHGGKPLRGADVIAQDLRTGIGLVLAGLVADGETVIGNGTMIDRGHADLASRFTALGADITRDEI</sequence>
<dbReference type="NCBIfam" id="NF006873">
    <property type="entry name" value="PRK09369.1"/>
    <property type="match status" value="1"/>
</dbReference>
<dbReference type="InterPro" id="IPR005750">
    <property type="entry name" value="UDP_GlcNAc_COvinyl_MurA"/>
</dbReference>
<dbReference type="NCBIfam" id="TIGR01072">
    <property type="entry name" value="murA"/>
    <property type="match status" value="1"/>
</dbReference>
<comment type="similarity">
    <text evidence="11 13">Belongs to the EPSP synthase family. MurA subfamily.</text>
</comment>
<evidence type="ECO:0000259" key="14">
    <source>
        <dbReference type="Pfam" id="PF00275"/>
    </source>
</evidence>
<evidence type="ECO:0000256" key="7">
    <source>
        <dbReference type="ARBA" id="ARBA00022984"/>
    </source>
</evidence>
<protein>
    <recommendedName>
        <fullName evidence="13">UDP-N-acetylglucosamine 1-carboxyvinyltransferase</fullName>
        <ecNumber evidence="13">2.5.1.7</ecNumber>
    </recommendedName>
    <alternativeName>
        <fullName evidence="13">Enoylpyruvate transferase</fullName>
    </alternativeName>
    <alternativeName>
        <fullName evidence="13">UDP-N-acetylglucosamine enolpyruvyl transferase</fullName>
        <shortName evidence="13">EPT</shortName>
    </alternativeName>
</protein>
<keyword evidence="3 13" id="KW-0963">Cytoplasm</keyword>
<evidence type="ECO:0000256" key="13">
    <source>
        <dbReference type="HAMAP-Rule" id="MF_00111"/>
    </source>
</evidence>
<accession>A0A9W5XMM9</accession>
<evidence type="ECO:0000313" key="15">
    <source>
        <dbReference type="EMBL" id="GIJ36317.1"/>
    </source>
</evidence>
<dbReference type="HAMAP" id="MF_00111">
    <property type="entry name" value="MurA"/>
    <property type="match status" value="1"/>
</dbReference>
<evidence type="ECO:0000256" key="11">
    <source>
        <dbReference type="ARBA" id="ARBA00038367"/>
    </source>
</evidence>
<dbReference type="EC" id="2.5.1.7" evidence="13"/>
<reference evidence="15" key="1">
    <citation type="submission" date="2021-01" db="EMBL/GenBank/DDBJ databases">
        <title>Whole genome shotgun sequence of Verrucosispora sediminis NBRC 107745.</title>
        <authorList>
            <person name="Komaki H."/>
            <person name="Tamura T."/>
        </authorList>
    </citation>
    <scope>NUCLEOTIDE SEQUENCE</scope>
    <source>
        <strain evidence="15">NBRC 107745</strain>
    </source>
</reference>
<dbReference type="RefSeq" id="WP_093401863.1">
    <property type="nucleotide sequence ID" value="NZ_BOPD01000047.1"/>
</dbReference>
<dbReference type="AlphaFoldDB" id="A0A9W5XMM9"/>
<evidence type="ECO:0000256" key="3">
    <source>
        <dbReference type="ARBA" id="ARBA00022490"/>
    </source>
</evidence>
<gene>
    <name evidence="15" type="primary">murAA</name>
    <name evidence="13" type="synonym">murA</name>
    <name evidence="15" type="ORF">Vse01_54650</name>
</gene>
<dbReference type="GO" id="GO:0051301">
    <property type="term" value="P:cell division"/>
    <property type="evidence" value="ECO:0007669"/>
    <property type="project" value="UniProtKB-KW"/>
</dbReference>
<keyword evidence="6 13" id="KW-0133">Cell shape</keyword>
<feature type="modified residue" description="2-(S-cysteinyl)pyruvic acid O-phosphothioketal" evidence="13">
    <location>
        <position position="121"/>
    </location>
</feature>
<dbReference type="Proteomes" id="UP000607311">
    <property type="component" value="Unassembled WGS sequence"/>
</dbReference>
<evidence type="ECO:0000256" key="1">
    <source>
        <dbReference type="ARBA" id="ARBA00004496"/>
    </source>
</evidence>
<comment type="caution">
    <text evidence="13">Lacks conserved residue(s) required for the propagation of feature annotation.</text>
</comment>
<dbReference type="GO" id="GO:0005737">
    <property type="term" value="C:cytoplasm"/>
    <property type="evidence" value="ECO:0007669"/>
    <property type="project" value="UniProtKB-SubCell"/>
</dbReference>
<dbReference type="GO" id="GO:0008360">
    <property type="term" value="P:regulation of cell shape"/>
    <property type="evidence" value="ECO:0007669"/>
    <property type="project" value="UniProtKB-KW"/>
</dbReference>
<dbReference type="InterPro" id="IPR013792">
    <property type="entry name" value="RNA3'P_cycl/enolpyr_Trfase_a/b"/>
</dbReference>
<comment type="subcellular location">
    <subcellularLocation>
        <location evidence="1 13">Cytoplasm</location>
    </subcellularLocation>
</comment>
<evidence type="ECO:0000256" key="12">
    <source>
        <dbReference type="ARBA" id="ARBA00047527"/>
    </source>
</evidence>
<evidence type="ECO:0000256" key="10">
    <source>
        <dbReference type="ARBA" id="ARBA00037534"/>
    </source>
</evidence>
<feature type="active site" description="Proton donor" evidence="13">
    <location>
        <position position="121"/>
    </location>
</feature>
<evidence type="ECO:0000256" key="4">
    <source>
        <dbReference type="ARBA" id="ARBA00022618"/>
    </source>
</evidence>
<dbReference type="GO" id="GO:0071555">
    <property type="term" value="P:cell wall organization"/>
    <property type="evidence" value="ECO:0007669"/>
    <property type="project" value="UniProtKB-KW"/>
</dbReference>
<evidence type="ECO:0000256" key="9">
    <source>
        <dbReference type="ARBA" id="ARBA00023316"/>
    </source>
</evidence>
<feature type="binding site" evidence="13">
    <location>
        <position position="310"/>
    </location>
    <ligand>
        <name>UDP-N-acetyl-alpha-D-glucosamine</name>
        <dbReference type="ChEBI" id="CHEBI:57705"/>
    </ligand>
</feature>
<evidence type="ECO:0000256" key="5">
    <source>
        <dbReference type="ARBA" id="ARBA00022679"/>
    </source>
</evidence>
<feature type="binding site" evidence="13">
    <location>
        <position position="97"/>
    </location>
    <ligand>
        <name>UDP-N-acetyl-alpha-D-glucosamine</name>
        <dbReference type="ChEBI" id="CHEBI:57705"/>
    </ligand>
</feature>
<dbReference type="SUPFAM" id="SSF55205">
    <property type="entry name" value="EPT/RTPC-like"/>
    <property type="match status" value="1"/>
</dbReference>
<keyword evidence="8 13" id="KW-0131">Cell cycle</keyword>
<dbReference type="EMBL" id="BOPD01000047">
    <property type="protein sequence ID" value="GIJ36317.1"/>
    <property type="molecule type" value="Genomic_DNA"/>
</dbReference>
<comment type="function">
    <text evidence="10 13">Cell wall formation. Adds enolpyruvyl to UDP-N-acetylglucosamine.</text>
</comment>
<keyword evidence="7 13" id="KW-0573">Peptidoglycan synthesis</keyword>
<keyword evidence="5 13" id="KW-0808">Transferase</keyword>
<dbReference type="InterPro" id="IPR001986">
    <property type="entry name" value="Enolpyruvate_Tfrase_dom"/>
</dbReference>
<dbReference type="GO" id="GO:0008760">
    <property type="term" value="F:UDP-N-acetylglucosamine 1-carboxyvinyltransferase activity"/>
    <property type="evidence" value="ECO:0007669"/>
    <property type="project" value="UniProtKB-UniRule"/>
</dbReference>
<dbReference type="OrthoDB" id="9803760at2"/>
<feature type="binding site" evidence="13">
    <location>
        <position position="332"/>
    </location>
    <ligand>
        <name>UDP-N-acetyl-alpha-D-glucosamine</name>
        <dbReference type="ChEBI" id="CHEBI:57705"/>
    </ligand>
</feature>
<dbReference type="GO" id="GO:0009252">
    <property type="term" value="P:peptidoglycan biosynthetic process"/>
    <property type="evidence" value="ECO:0007669"/>
    <property type="project" value="UniProtKB-UniRule"/>
</dbReference>
<name>A0A9W5XMM9_9ACTN</name>
<evidence type="ECO:0000313" key="16">
    <source>
        <dbReference type="Proteomes" id="UP000607311"/>
    </source>
</evidence>
<comment type="catalytic activity">
    <reaction evidence="12 13">
        <text>phosphoenolpyruvate + UDP-N-acetyl-alpha-D-glucosamine = UDP-N-acetyl-3-O-(1-carboxyvinyl)-alpha-D-glucosamine + phosphate</text>
        <dbReference type="Rhea" id="RHEA:18681"/>
        <dbReference type="ChEBI" id="CHEBI:43474"/>
        <dbReference type="ChEBI" id="CHEBI:57705"/>
        <dbReference type="ChEBI" id="CHEBI:58702"/>
        <dbReference type="ChEBI" id="CHEBI:68483"/>
        <dbReference type="EC" id="2.5.1.7"/>
    </reaction>
</comment>
<evidence type="ECO:0000256" key="8">
    <source>
        <dbReference type="ARBA" id="ARBA00023306"/>
    </source>
</evidence>
<dbReference type="PANTHER" id="PTHR43783">
    <property type="entry name" value="UDP-N-ACETYLGLUCOSAMINE 1-CARBOXYVINYLTRANSFERASE"/>
    <property type="match status" value="1"/>
</dbReference>
<keyword evidence="13" id="KW-0670">Pyruvate</keyword>
<dbReference type="PANTHER" id="PTHR43783:SF1">
    <property type="entry name" value="UDP-N-ACETYLGLUCOSAMINE 1-CARBOXYVINYLTRANSFERASE"/>
    <property type="match status" value="1"/>
</dbReference>
<dbReference type="Pfam" id="PF00275">
    <property type="entry name" value="EPSP_synthase"/>
    <property type="match status" value="1"/>
</dbReference>
<keyword evidence="9 13" id="KW-0961">Cell wall biogenesis/degradation</keyword>
<dbReference type="GO" id="GO:0019277">
    <property type="term" value="P:UDP-N-acetylgalactosamine biosynthetic process"/>
    <property type="evidence" value="ECO:0007669"/>
    <property type="project" value="InterPro"/>
</dbReference>
<dbReference type="InterPro" id="IPR036968">
    <property type="entry name" value="Enolpyruvate_Tfrase_sf"/>
</dbReference>
<keyword evidence="4 13" id="KW-0132">Cell division</keyword>
<comment type="pathway">
    <text evidence="2 13">Cell wall biogenesis; peptidoglycan biosynthesis.</text>
</comment>
<dbReference type="CDD" id="cd01555">
    <property type="entry name" value="UdpNAET"/>
    <property type="match status" value="1"/>
</dbReference>
<evidence type="ECO:0000256" key="6">
    <source>
        <dbReference type="ARBA" id="ARBA00022960"/>
    </source>
</evidence>
<proteinExistence type="inferred from homology"/>
<feature type="domain" description="Enolpyruvate transferase" evidence="14">
    <location>
        <begin position="9"/>
        <end position="406"/>
    </location>
</feature>
<keyword evidence="16" id="KW-1185">Reference proteome</keyword>
<evidence type="ECO:0000256" key="2">
    <source>
        <dbReference type="ARBA" id="ARBA00004752"/>
    </source>
</evidence>
<organism evidence="15 16">
    <name type="scientific">Micromonospora sediminimaris</name>
    <dbReference type="NCBI Taxonomy" id="547162"/>
    <lineage>
        <taxon>Bacteria</taxon>
        <taxon>Bacillati</taxon>
        <taxon>Actinomycetota</taxon>
        <taxon>Actinomycetes</taxon>
        <taxon>Micromonosporales</taxon>
        <taxon>Micromonosporaceae</taxon>
        <taxon>Micromonospora</taxon>
    </lineage>
</organism>
<dbReference type="InterPro" id="IPR050068">
    <property type="entry name" value="MurA_subfamily"/>
</dbReference>